<dbReference type="GO" id="GO:0043565">
    <property type="term" value="F:sequence-specific DNA binding"/>
    <property type="evidence" value="ECO:0007669"/>
    <property type="project" value="InterPro"/>
</dbReference>
<dbReference type="InterPro" id="IPR009057">
    <property type="entry name" value="Homeodomain-like_sf"/>
</dbReference>
<dbReference type="Proteomes" id="UP000426246">
    <property type="component" value="Chromosome"/>
</dbReference>
<dbReference type="AlphaFoldDB" id="A0A6B8RII4"/>
<keyword evidence="4" id="KW-0902">Two-component regulatory system</keyword>
<dbReference type="SUPFAM" id="SSF46689">
    <property type="entry name" value="Homeodomain-like"/>
    <property type="match status" value="1"/>
</dbReference>
<dbReference type="InterPro" id="IPR041522">
    <property type="entry name" value="CdaR_GGDEF"/>
</dbReference>
<comment type="subcellular location">
    <subcellularLocation>
        <location evidence="1">Cytoplasm</location>
    </subcellularLocation>
</comment>
<organism evidence="11 12">
    <name type="scientific">Paenibacillus psychroresistens</name>
    <dbReference type="NCBI Taxonomy" id="1778678"/>
    <lineage>
        <taxon>Bacteria</taxon>
        <taxon>Bacillati</taxon>
        <taxon>Bacillota</taxon>
        <taxon>Bacilli</taxon>
        <taxon>Bacillales</taxon>
        <taxon>Paenibacillaceae</taxon>
        <taxon>Paenibacillus</taxon>
    </lineage>
</organism>
<dbReference type="InterPro" id="IPR051552">
    <property type="entry name" value="HptR"/>
</dbReference>
<dbReference type="InterPro" id="IPR001789">
    <property type="entry name" value="Sig_transdc_resp-reg_receiver"/>
</dbReference>
<dbReference type="Gene3D" id="3.40.50.2300">
    <property type="match status" value="1"/>
</dbReference>
<dbReference type="Pfam" id="PF17853">
    <property type="entry name" value="GGDEF_2"/>
    <property type="match status" value="1"/>
</dbReference>
<keyword evidence="2" id="KW-0963">Cytoplasm</keyword>
<dbReference type="PANTHER" id="PTHR42713:SF3">
    <property type="entry name" value="TRANSCRIPTIONAL REGULATORY PROTEIN HPTR"/>
    <property type="match status" value="1"/>
</dbReference>
<keyword evidence="3 8" id="KW-0597">Phosphoprotein</keyword>
<evidence type="ECO:0000256" key="1">
    <source>
        <dbReference type="ARBA" id="ARBA00004496"/>
    </source>
</evidence>
<dbReference type="InterPro" id="IPR018060">
    <property type="entry name" value="HTH_AraC"/>
</dbReference>
<dbReference type="InterPro" id="IPR018062">
    <property type="entry name" value="HTH_AraC-typ_CS"/>
</dbReference>
<keyword evidence="7" id="KW-0804">Transcription</keyword>
<evidence type="ECO:0000313" key="11">
    <source>
        <dbReference type="EMBL" id="QGQ95544.1"/>
    </source>
</evidence>
<evidence type="ECO:0000256" key="8">
    <source>
        <dbReference type="PROSITE-ProRule" id="PRU00169"/>
    </source>
</evidence>
<dbReference type="CDD" id="cd17536">
    <property type="entry name" value="REC_YesN-like"/>
    <property type="match status" value="1"/>
</dbReference>
<dbReference type="EMBL" id="CP034235">
    <property type="protein sequence ID" value="QGQ95544.1"/>
    <property type="molecule type" value="Genomic_DNA"/>
</dbReference>
<evidence type="ECO:0000256" key="3">
    <source>
        <dbReference type="ARBA" id="ARBA00022553"/>
    </source>
</evidence>
<evidence type="ECO:0000256" key="4">
    <source>
        <dbReference type="ARBA" id="ARBA00023012"/>
    </source>
</evidence>
<evidence type="ECO:0000256" key="6">
    <source>
        <dbReference type="ARBA" id="ARBA00023125"/>
    </source>
</evidence>
<proteinExistence type="predicted"/>
<dbReference type="PROSITE" id="PS00041">
    <property type="entry name" value="HTH_ARAC_FAMILY_1"/>
    <property type="match status" value="1"/>
</dbReference>
<dbReference type="Gene3D" id="1.10.10.60">
    <property type="entry name" value="Homeodomain-like"/>
    <property type="match status" value="2"/>
</dbReference>
<dbReference type="PANTHER" id="PTHR42713">
    <property type="entry name" value="HISTIDINE KINASE-RELATED"/>
    <property type="match status" value="1"/>
</dbReference>
<dbReference type="InterPro" id="IPR011006">
    <property type="entry name" value="CheY-like_superfamily"/>
</dbReference>
<evidence type="ECO:0000259" key="10">
    <source>
        <dbReference type="PROSITE" id="PS50110"/>
    </source>
</evidence>
<evidence type="ECO:0000256" key="2">
    <source>
        <dbReference type="ARBA" id="ARBA00022490"/>
    </source>
</evidence>
<evidence type="ECO:0000259" key="9">
    <source>
        <dbReference type="PROSITE" id="PS01124"/>
    </source>
</evidence>
<gene>
    <name evidence="11" type="ORF">EHS13_11965</name>
</gene>
<evidence type="ECO:0000313" key="12">
    <source>
        <dbReference type="Proteomes" id="UP000426246"/>
    </source>
</evidence>
<dbReference type="KEGG" id="ppsc:EHS13_11965"/>
<dbReference type="SUPFAM" id="SSF52172">
    <property type="entry name" value="CheY-like"/>
    <property type="match status" value="1"/>
</dbReference>
<evidence type="ECO:0000256" key="5">
    <source>
        <dbReference type="ARBA" id="ARBA00023015"/>
    </source>
</evidence>
<dbReference type="GO" id="GO:0005737">
    <property type="term" value="C:cytoplasm"/>
    <property type="evidence" value="ECO:0007669"/>
    <property type="project" value="UniProtKB-SubCell"/>
</dbReference>
<feature type="modified residue" description="4-aspartylphosphate" evidence="8">
    <location>
        <position position="57"/>
    </location>
</feature>
<feature type="domain" description="HTH araC/xylS-type" evidence="9">
    <location>
        <begin position="426"/>
        <end position="524"/>
    </location>
</feature>
<protein>
    <submittedName>
        <fullName evidence="11">Response regulator</fullName>
    </submittedName>
</protein>
<feature type="domain" description="Response regulatory" evidence="10">
    <location>
        <begin position="5"/>
        <end position="121"/>
    </location>
</feature>
<dbReference type="PROSITE" id="PS01124">
    <property type="entry name" value="HTH_ARAC_FAMILY_2"/>
    <property type="match status" value="1"/>
</dbReference>
<dbReference type="Pfam" id="PF00072">
    <property type="entry name" value="Response_reg"/>
    <property type="match status" value="1"/>
</dbReference>
<keyword evidence="6" id="KW-0238">DNA-binding</keyword>
<reference evidence="12" key="1">
    <citation type="submission" date="2018-11" db="EMBL/GenBank/DDBJ databases">
        <title>Complete genome sequence of Paenibacillus sp. ML311-T8.</title>
        <authorList>
            <person name="Nam Y.-D."/>
            <person name="Kang J."/>
            <person name="Chung W.-H."/>
            <person name="Park Y.S."/>
        </authorList>
    </citation>
    <scope>NUCLEOTIDE SEQUENCE [LARGE SCALE GENOMIC DNA]</scope>
    <source>
        <strain evidence="12">ML311-T8</strain>
    </source>
</reference>
<sequence>MTLYDVLIVEDEPIARESLKYLIDWQEYGFAIKAEAEDGQQALEMMKSHYYALVVTDIRMPTMNGLEFIKELRLFSDAAVIILSGYDDFEYARQGMKMGVQDYLLKPLDEEDLINILQRLQQEIAQKHRKHRQLHLGLTALRDQFLKKLAHNQIKKNEYSDQLKLLEMHTSFESICCLLVEMDFFHPLDANWTGQEIELKRFAIRNIIEEICGRSGYVFEVSEERYGIVYIGTDDELDDEFMMEWAGELAEAVRLYAKETVSIGLGQTVSQIQDAHQSFHSAEAALDGKFLMGNNAVLKSITPIMNNIEQKQLLNLEEEVLAAIKSYHREHVSKALLQLWDGFKTKQAPANKVKTTVLEILVQLMHLVKNTGANHAELFDHELGDYERVMKIKTLEELFQFIERKCFAVLDLLHKTKDFQPNKIIETMKKIVQEQYPTNLSLRVVAQQVFMNPVYLGQLFKANVDCSFNDYLLQVRMDKAKHLLTHSDKKVYEIAQEVGFGELDWFYKRFKLYTGFSASEYRAST</sequence>
<dbReference type="SMART" id="SM00342">
    <property type="entry name" value="HTH_ARAC"/>
    <property type="match status" value="1"/>
</dbReference>
<dbReference type="PROSITE" id="PS50110">
    <property type="entry name" value="RESPONSE_REGULATORY"/>
    <property type="match status" value="1"/>
</dbReference>
<dbReference type="GO" id="GO:0003700">
    <property type="term" value="F:DNA-binding transcription factor activity"/>
    <property type="evidence" value="ECO:0007669"/>
    <property type="project" value="InterPro"/>
</dbReference>
<dbReference type="GO" id="GO:0000160">
    <property type="term" value="P:phosphorelay signal transduction system"/>
    <property type="evidence" value="ECO:0007669"/>
    <property type="project" value="UniProtKB-KW"/>
</dbReference>
<keyword evidence="12" id="KW-1185">Reference proteome</keyword>
<accession>A0A6B8RII4</accession>
<evidence type="ECO:0000256" key="7">
    <source>
        <dbReference type="ARBA" id="ARBA00023163"/>
    </source>
</evidence>
<dbReference type="Pfam" id="PF12833">
    <property type="entry name" value="HTH_18"/>
    <property type="match status" value="1"/>
</dbReference>
<keyword evidence="5" id="KW-0805">Transcription regulation</keyword>
<dbReference type="SMART" id="SM00448">
    <property type="entry name" value="REC"/>
    <property type="match status" value="1"/>
</dbReference>
<name>A0A6B8RII4_9BACL</name>